<dbReference type="Pfam" id="PF13561">
    <property type="entry name" value="adh_short_C2"/>
    <property type="match status" value="1"/>
</dbReference>
<dbReference type="InterPro" id="IPR036291">
    <property type="entry name" value="NAD(P)-bd_dom_sf"/>
</dbReference>
<dbReference type="PANTHER" id="PTHR42760:SF124">
    <property type="entry name" value="SHORT-CHAIN DEHYDROGENASE_REDUCTASE"/>
    <property type="match status" value="1"/>
</dbReference>
<comment type="similarity">
    <text evidence="1">Belongs to the short-chain dehydrogenases/reductases (SDR) family.</text>
</comment>
<accession>A0ABR0EEJ2</accession>
<dbReference type="Gene3D" id="3.40.50.720">
    <property type="entry name" value="NAD(P)-binding Rossmann-like Domain"/>
    <property type="match status" value="1"/>
</dbReference>
<dbReference type="Proteomes" id="UP001305779">
    <property type="component" value="Unassembled WGS sequence"/>
</dbReference>
<dbReference type="CDD" id="cd05233">
    <property type="entry name" value="SDR_c"/>
    <property type="match status" value="1"/>
</dbReference>
<dbReference type="PRINTS" id="PR00080">
    <property type="entry name" value="SDRFAMILY"/>
</dbReference>
<dbReference type="SUPFAM" id="SSF51735">
    <property type="entry name" value="NAD(P)-binding Rossmann-fold domains"/>
    <property type="match status" value="1"/>
</dbReference>
<dbReference type="InterPro" id="IPR020904">
    <property type="entry name" value="Sc_DH/Rdtase_CS"/>
</dbReference>
<dbReference type="PANTHER" id="PTHR42760">
    <property type="entry name" value="SHORT-CHAIN DEHYDROGENASES/REDUCTASES FAMILY MEMBER"/>
    <property type="match status" value="1"/>
</dbReference>
<organism evidence="3 4">
    <name type="scientific">Zasmidium cellare</name>
    <name type="common">Wine cellar mold</name>
    <name type="synonym">Racodium cellare</name>
    <dbReference type="NCBI Taxonomy" id="395010"/>
    <lineage>
        <taxon>Eukaryota</taxon>
        <taxon>Fungi</taxon>
        <taxon>Dikarya</taxon>
        <taxon>Ascomycota</taxon>
        <taxon>Pezizomycotina</taxon>
        <taxon>Dothideomycetes</taxon>
        <taxon>Dothideomycetidae</taxon>
        <taxon>Mycosphaerellales</taxon>
        <taxon>Mycosphaerellaceae</taxon>
        <taxon>Zasmidium</taxon>
    </lineage>
</organism>
<dbReference type="InterPro" id="IPR002347">
    <property type="entry name" value="SDR_fam"/>
</dbReference>
<evidence type="ECO:0000313" key="3">
    <source>
        <dbReference type="EMBL" id="KAK4499929.1"/>
    </source>
</evidence>
<keyword evidence="4" id="KW-1185">Reference proteome</keyword>
<dbReference type="EMBL" id="JAXOVC010000006">
    <property type="protein sequence ID" value="KAK4499929.1"/>
    <property type="molecule type" value="Genomic_DNA"/>
</dbReference>
<evidence type="ECO:0000313" key="4">
    <source>
        <dbReference type="Proteomes" id="UP001305779"/>
    </source>
</evidence>
<name>A0ABR0EEJ2_ZASCE</name>
<keyword evidence="2" id="KW-0521">NADP</keyword>
<proteinExistence type="inferred from homology"/>
<evidence type="ECO:0000256" key="1">
    <source>
        <dbReference type="ARBA" id="ARBA00006484"/>
    </source>
</evidence>
<protein>
    <submittedName>
        <fullName evidence="3">Uncharacterized protein</fullName>
    </submittedName>
</protein>
<dbReference type="PRINTS" id="PR00081">
    <property type="entry name" value="GDHRDH"/>
</dbReference>
<comment type="caution">
    <text evidence="3">The sequence shown here is derived from an EMBL/GenBank/DDBJ whole genome shotgun (WGS) entry which is preliminary data.</text>
</comment>
<sequence>MNHLRLHNLVAVVTGSSSGIGRAIALAYGKQGAKVVCADLAPSPSASTTGKATHELIEDEKGSSFFINVDVSDSQNVKSLIDAAVEKFGRVDVMVNNAGIGPEAVNPTPIQDSSEDAFEKTLRVNAFGTFYGCKHAAARMLRQSPQEDGSRGSIINMSSGLAVVASPGVPCYAASKGAVSSLTRAVAVDLGKHGIRCNAIVPGYVETPLVSKIASKLGDAAPTGKTVKPDELAQVAVFLGSDGSVAMNGSQVVVDGGLLSYLRL</sequence>
<dbReference type="PROSITE" id="PS00061">
    <property type="entry name" value="ADH_SHORT"/>
    <property type="match status" value="1"/>
</dbReference>
<reference evidence="3 4" key="1">
    <citation type="journal article" date="2023" name="G3 (Bethesda)">
        <title>A chromosome-level genome assembly of Zasmidium syzygii isolated from banana leaves.</title>
        <authorList>
            <person name="van Westerhoven A.C."/>
            <person name="Mehrabi R."/>
            <person name="Talebi R."/>
            <person name="Steentjes M.B.F."/>
            <person name="Corcolon B."/>
            <person name="Chong P.A."/>
            <person name="Kema G.H.J."/>
            <person name="Seidl M.F."/>
        </authorList>
    </citation>
    <scope>NUCLEOTIDE SEQUENCE [LARGE SCALE GENOMIC DNA]</scope>
    <source>
        <strain evidence="3 4">P124</strain>
    </source>
</reference>
<evidence type="ECO:0000256" key="2">
    <source>
        <dbReference type="ARBA" id="ARBA00022857"/>
    </source>
</evidence>
<gene>
    <name evidence="3" type="ORF">PRZ48_008115</name>
</gene>